<comment type="caution">
    <text evidence="4">The sequence shown here is derived from an EMBL/GenBank/DDBJ whole genome shotgun (WGS) entry which is preliminary data.</text>
</comment>
<feature type="transmembrane region" description="Helical" evidence="2">
    <location>
        <begin position="12"/>
        <end position="34"/>
    </location>
</feature>
<keyword evidence="2" id="KW-0472">Membrane</keyword>
<protein>
    <recommendedName>
        <fullName evidence="3">TonB C-terminal domain-containing protein</fullName>
    </recommendedName>
</protein>
<feature type="region of interest" description="Disordered" evidence="1">
    <location>
        <begin position="52"/>
        <end position="75"/>
    </location>
</feature>
<reference evidence="4 5" key="1">
    <citation type="submission" date="2020-03" db="EMBL/GenBank/DDBJ databases">
        <title>The role of nitrogen metabolism on polyethylene biodegradation.</title>
        <authorList>
            <person name="Peixoto J."/>
            <person name="Vizzotto C.S."/>
            <person name="Ramos A."/>
            <person name="Alves G."/>
            <person name="Steindorff A."/>
            <person name="Kruger R."/>
        </authorList>
    </citation>
    <scope>NUCLEOTIDE SEQUENCE [LARGE SCALE GENOMIC DNA]</scope>
    <source>
        <strain evidence="4 5">PE63</strain>
    </source>
</reference>
<dbReference type="Gene3D" id="3.30.1150.10">
    <property type="match status" value="1"/>
</dbReference>
<evidence type="ECO:0000259" key="3">
    <source>
        <dbReference type="Pfam" id="PF03544"/>
    </source>
</evidence>
<keyword evidence="2" id="KW-0812">Transmembrane</keyword>
<evidence type="ECO:0000313" key="5">
    <source>
        <dbReference type="Proteomes" id="UP001647436"/>
    </source>
</evidence>
<feature type="compositionally biased region" description="Basic residues" evidence="1">
    <location>
        <begin position="96"/>
        <end position="107"/>
    </location>
</feature>
<dbReference type="Proteomes" id="UP001647436">
    <property type="component" value="Unassembled WGS sequence"/>
</dbReference>
<dbReference type="RefSeq" id="WP_211456161.1">
    <property type="nucleotide sequence ID" value="NZ_JAANES010000001.1"/>
</dbReference>
<dbReference type="Pfam" id="PF03544">
    <property type="entry name" value="TonB_C"/>
    <property type="match status" value="1"/>
</dbReference>
<evidence type="ECO:0000256" key="2">
    <source>
        <dbReference type="SAM" id="Phobius"/>
    </source>
</evidence>
<gene>
    <name evidence="4" type="ORF">DJFAAGMI_00979</name>
</gene>
<evidence type="ECO:0000313" key="4">
    <source>
        <dbReference type="EMBL" id="MBS3018247.1"/>
    </source>
</evidence>
<dbReference type="InterPro" id="IPR037682">
    <property type="entry name" value="TonB_C"/>
</dbReference>
<keyword evidence="5" id="KW-1185">Reference proteome</keyword>
<proteinExistence type="predicted"/>
<evidence type="ECO:0000256" key="1">
    <source>
        <dbReference type="SAM" id="MobiDB-lite"/>
    </source>
</evidence>
<feature type="domain" description="TonB C-terminal" evidence="3">
    <location>
        <begin position="112"/>
        <end position="173"/>
    </location>
</feature>
<accession>A0ABS5LQB4</accession>
<organism evidence="4 5">
    <name type="scientific">Comamonas brasiliensis</name>
    <dbReference type="NCBI Taxonomy" id="1812482"/>
    <lineage>
        <taxon>Bacteria</taxon>
        <taxon>Pseudomonadati</taxon>
        <taxon>Pseudomonadota</taxon>
        <taxon>Betaproteobacteria</taxon>
        <taxon>Burkholderiales</taxon>
        <taxon>Comamonadaceae</taxon>
        <taxon>Comamonas</taxon>
    </lineage>
</organism>
<keyword evidence="2" id="KW-1133">Transmembrane helix</keyword>
<name>A0ABS5LQB4_9BURK</name>
<sequence>MADNGLMDISRTSYLAACAAALTSLLLGGCTHLFDGSRLKPDPAADAPAIVSAQPERTPAPVAPLDAQSKPPRSTEWPAWIKADCTPPAQLDQQPRPRRHTTPHVSHHWFPNGLETTVVFRLEVTAQGQLGRVAYQPADTDPRIVKSILRSLERWQFKPAMRQGQPVTACFEQRYELVFPRVQEIDPEPKPVLNTAPQ</sequence>
<dbReference type="SUPFAM" id="SSF74653">
    <property type="entry name" value="TolA/TonB C-terminal domain"/>
    <property type="match status" value="1"/>
</dbReference>
<feature type="region of interest" description="Disordered" evidence="1">
    <location>
        <begin position="87"/>
        <end position="107"/>
    </location>
</feature>
<dbReference type="EMBL" id="JAANES010000001">
    <property type="protein sequence ID" value="MBS3018247.1"/>
    <property type="molecule type" value="Genomic_DNA"/>
</dbReference>